<feature type="region of interest" description="Disordered" evidence="3">
    <location>
        <begin position="224"/>
        <end position="272"/>
    </location>
</feature>
<dbReference type="InterPro" id="IPR045864">
    <property type="entry name" value="aa-tRNA-synth_II/BPL/LPL"/>
</dbReference>
<dbReference type="NCBIfam" id="TIGR00121">
    <property type="entry name" value="birA_ligase"/>
    <property type="match status" value="1"/>
</dbReference>
<dbReference type="GO" id="GO:0004077">
    <property type="term" value="F:biotin--[biotin carboxyl-carrier protein] ligase activity"/>
    <property type="evidence" value="ECO:0007669"/>
    <property type="project" value="InterPro"/>
</dbReference>
<gene>
    <name evidence="4" type="ORF">OFUS_LOCUS4026</name>
</gene>
<feature type="region of interest" description="Disordered" evidence="3">
    <location>
        <begin position="285"/>
        <end position="355"/>
    </location>
</feature>
<sequence>DVHESWLEMLFTLSYTFLTFYLEFRERREKMKFLRLIQQHIGDASIVFRNLQKIVPTLSESGRFSSLLASCPDWSEKILLTDEDNMKQMVRLSRKMKVDLSTWTSYLDYGKIGPNNKTGIHQILLEAFQPDDTQDFLLRSFSLPSGRRTKVLNHATPLAWKPGMSPFGIIVECDSENYAILGNAFLEGRLVMDEMLTIQEMISVQVTGTPIDLLEAHSIQASASDENDIYEDNTSSMRKDDESMRKDGESMRKDDESMRKDDESMRKDETFTKKDLSVNDEFNDAMLDDLSDIPDYDDDDTSSEDEIVETIPSIVQSKPRRPETASYRGRPNSSVPDSPVAKSKPKVTPSGGFLDTPMKPPNILVYCGKKDSARNYEKVKNSLEQCVNSDSYVIYNLKHDDVMKVPWEDNAALLVVTSERLYDGLDKAFMKFYNNGGKIVSFNSNLDEQFLPRSRLSSALFVSGIAYKNWNLNYICGPFYYDIDIKDSRYVTYAIDMKSEKPLMVRVDSKTSAGVAMLSQICLDKDPYDLAVSEETFALLQQSNDERFNVLGDILEDLGIDCSMPDMPALTPAYLLSVSEARAMMFLHALTPRFNDDGILKSTRGVSLQFIPHGEYAPEPRDDFLPVITGRPIDSTRFDFETYEKYLDADSLGKIILYTDVIPTTMDVFDPMMFYVPEEINVACIAGRQTSGKGRGGNVWLSPEGCAMFSLHMNIPLQSPLGQRVSMIQHIAALAVTQAISEVPEYAACNIKVKWPNDIYFADKVKIGGVFVKSTVLSDRLHAIIGCGVNVENSKPNLCLNDVVYQQNIKTGANLEMWTRERLIARTFTWMEHLIQMIQNDQMTKFLDLYYAAWLHSGVVVKVEQTGQEATVVGIDEHGYLSVMPHGSHKSVSLQPDGNSFDIMKNLIILK</sequence>
<feature type="non-terminal residue" evidence="4">
    <location>
        <position position="1"/>
    </location>
</feature>
<dbReference type="Gene3D" id="3.30.930.10">
    <property type="entry name" value="Bira Bifunctional Protein, Domain 2"/>
    <property type="match status" value="1"/>
</dbReference>
<dbReference type="PANTHER" id="PTHR12835:SF5">
    <property type="entry name" value="BIOTIN--PROTEIN LIGASE"/>
    <property type="match status" value="1"/>
</dbReference>
<dbReference type="PANTHER" id="PTHR12835">
    <property type="entry name" value="BIOTIN PROTEIN LIGASE"/>
    <property type="match status" value="1"/>
</dbReference>
<evidence type="ECO:0000256" key="3">
    <source>
        <dbReference type="SAM" id="MobiDB-lite"/>
    </source>
</evidence>
<dbReference type="GO" id="GO:0005737">
    <property type="term" value="C:cytoplasm"/>
    <property type="evidence" value="ECO:0007669"/>
    <property type="project" value="TreeGrafter"/>
</dbReference>
<protein>
    <submittedName>
        <fullName evidence="4">Uncharacterized protein</fullName>
    </submittedName>
</protein>
<evidence type="ECO:0000256" key="1">
    <source>
        <dbReference type="ARBA" id="ARBA00009934"/>
    </source>
</evidence>
<comment type="caution">
    <text evidence="4">The sequence shown here is derived from an EMBL/GenBank/DDBJ whole genome shotgun (WGS) entry which is preliminary data.</text>
</comment>
<evidence type="ECO:0000313" key="5">
    <source>
        <dbReference type="Proteomes" id="UP000749559"/>
    </source>
</evidence>
<dbReference type="CDD" id="cd16442">
    <property type="entry name" value="BPL"/>
    <property type="match status" value="1"/>
</dbReference>
<evidence type="ECO:0000313" key="4">
    <source>
        <dbReference type="EMBL" id="CAH1776897.1"/>
    </source>
</evidence>
<dbReference type="AlphaFoldDB" id="A0A8J1TFX2"/>
<keyword evidence="2" id="KW-0436">Ligase</keyword>
<comment type="similarity">
    <text evidence="1">Belongs to the biotin--protein ligase family.</text>
</comment>
<evidence type="ECO:0000256" key="2">
    <source>
        <dbReference type="ARBA" id="ARBA00022598"/>
    </source>
</evidence>
<dbReference type="InterPro" id="IPR004143">
    <property type="entry name" value="BPL_LPL_catalytic"/>
</dbReference>
<dbReference type="OrthoDB" id="10250105at2759"/>
<feature type="compositionally biased region" description="Basic and acidic residues" evidence="3">
    <location>
        <begin position="237"/>
        <end position="272"/>
    </location>
</feature>
<dbReference type="InterPro" id="IPR004408">
    <property type="entry name" value="Biotin_CoA_COase_ligase"/>
</dbReference>
<feature type="compositionally biased region" description="Acidic residues" evidence="3">
    <location>
        <begin position="285"/>
        <end position="308"/>
    </location>
</feature>
<proteinExistence type="inferred from homology"/>
<dbReference type="Proteomes" id="UP000749559">
    <property type="component" value="Unassembled WGS sequence"/>
</dbReference>
<reference evidence="4" key="1">
    <citation type="submission" date="2022-03" db="EMBL/GenBank/DDBJ databases">
        <authorList>
            <person name="Martin C."/>
        </authorList>
    </citation>
    <scope>NUCLEOTIDE SEQUENCE</scope>
</reference>
<dbReference type="PROSITE" id="PS51733">
    <property type="entry name" value="BPL_LPL_CATALYTIC"/>
    <property type="match status" value="1"/>
</dbReference>
<dbReference type="EMBL" id="CAIIXF020000002">
    <property type="protein sequence ID" value="CAH1776897.1"/>
    <property type="molecule type" value="Genomic_DNA"/>
</dbReference>
<organism evidence="4 5">
    <name type="scientific">Owenia fusiformis</name>
    <name type="common">Polychaete worm</name>
    <dbReference type="NCBI Taxonomy" id="6347"/>
    <lineage>
        <taxon>Eukaryota</taxon>
        <taxon>Metazoa</taxon>
        <taxon>Spiralia</taxon>
        <taxon>Lophotrochozoa</taxon>
        <taxon>Annelida</taxon>
        <taxon>Polychaeta</taxon>
        <taxon>Sedentaria</taxon>
        <taxon>Canalipalpata</taxon>
        <taxon>Sabellida</taxon>
        <taxon>Oweniida</taxon>
        <taxon>Oweniidae</taxon>
        <taxon>Owenia</taxon>
    </lineage>
</organism>
<dbReference type="SUPFAM" id="SSF55681">
    <property type="entry name" value="Class II aaRS and biotin synthetases"/>
    <property type="match status" value="1"/>
</dbReference>
<accession>A0A8J1TFX2</accession>
<name>A0A8J1TFX2_OWEFU</name>
<dbReference type="Pfam" id="PF03099">
    <property type="entry name" value="BPL_LplA_LipB"/>
    <property type="match status" value="1"/>
</dbReference>
<keyword evidence="5" id="KW-1185">Reference proteome</keyword>